<reference evidence="1 2" key="1">
    <citation type="submission" date="2019-08" db="EMBL/GenBank/DDBJ databases">
        <title>Whole-genome Sequencing of e-waste polymer degrading bacterium Pseudomonas sp. strain PE08.</title>
        <authorList>
            <person name="Kirdat K."/>
            <person name="Debbarma P."/>
            <person name="Narawade N."/>
            <person name="Suyal D."/>
            <person name="Thorat V."/>
            <person name="Shouche Y."/>
            <person name="Goel R."/>
            <person name="Yadav A."/>
        </authorList>
    </citation>
    <scope>NUCLEOTIDE SEQUENCE [LARGE SCALE GENOMIC DNA]</scope>
    <source>
        <strain evidence="1 2">PE08</strain>
    </source>
</reference>
<proteinExistence type="predicted"/>
<dbReference type="AlphaFoldDB" id="A0A5J6QMF6"/>
<keyword evidence="2" id="KW-1185">Reference proteome</keyword>
<evidence type="ECO:0000313" key="2">
    <source>
        <dbReference type="Proteomes" id="UP000327179"/>
    </source>
</evidence>
<dbReference type="Proteomes" id="UP000327179">
    <property type="component" value="Chromosome"/>
</dbReference>
<dbReference type="RefSeq" id="WP_151132547.1">
    <property type="nucleotide sequence ID" value="NZ_CP043311.1"/>
</dbReference>
<gene>
    <name evidence="1" type="ORF">FXN65_07965</name>
</gene>
<organism evidence="1 2">
    <name type="scientific">Metapseudomonas lalkuanensis</name>
    <dbReference type="NCBI Taxonomy" id="2604832"/>
    <lineage>
        <taxon>Bacteria</taxon>
        <taxon>Pseudomonadati</taxon>
        <taxon>Pseudomonadota</taxon>
        <taxon>Gammaproteobacteria</taxon>
        <taxon>Pseudomonadales</taxon>
        <taxon>Pseudomonadaceae</taxon>
        <taxon>Metapseudomonas</taxon>
    </lineage>
</organism>
<name>A0A5J6QMF6_9GAMM</name>
<accession>A0A5J6QMF6</accession>
<sequence length="89" mass="9995">MTSHRFPTLEDFPVDVLDVRADASPEACHRLGDYRLAQVSSLIERLRHERNAGASGHLRQEVLLSAMEALLMDAHLMYARARRPAVSKA</sequence>
<dbReference type="KEGG" id="plal:FXN65_07965"/>
<protein>
    <submittedName>
        <fullName evidence="1">Uncharacterized protein</fullName>
    </submittedName>
</protein>
<dbReference type="EMBL" id="CP043311">
    <property type="protein sequence ID" value="QEY62006.1"/>
    <property type="molecule type" value="Genomic_DNA"/>
</dbReference>
<evidence type="ECO:0000313" key="1">
    <source>
        <dbReference type="EMBL" id="QEY62006.1"/>
    </source>
</evidence>